<evidence type="ECO:0008006" key="4">
    <source>
        <dbReference type="Google" id="ProtNLM"/>
    </source>
</evidence>
<keyword evidence="3" id="KW-1185">Reference proteome</keyword>
<gene>
    <name evidence="2" type="ORF">BaRGS_00015562</name>
</gene>
<proteinExistence type="predicted"/>
<name>A0ABD0L271_9CAEN</name>
<feature type="region of interest" description="Disordered" evidence="1">
    <location>
        <begin position="150"/>
        <end position="186"/>
    </location>
</feature>
<sequence length="637" mass="72352">MVAKTGKVNGKLELPSALFPCAAGVSMPQLGGEDPEMRRHLRKPERTRLSLRPPPLDDRPVDRRYLKQISSGMVFDEEVVKERCFHMMPYDSKYLAEALDASDIIPPRPHMPLVGRHNARGPDRRHMPCGLRLTKPAQLKPMKKKLAERAQAMSRATQARESKEIEECTASAQSESSVESDKTGKKDSVTFLTEVTEESDDKAKQPDTLQNLQKHLAELKAAAKAEEEVKQHPTGKRRGSGSRKDWDSYLMSQLSQLTATWIVHERMSPSQERQDLVKTLQGWYGKPKYTDLVQEKGSDSEDELDPRKKDKKVKPKKKWKKAEETLLERVYSAPPIQKRAANDPYSDDNEAPFYRQPAGIRRQKKHTEKEEAGAINSTAHRIKVKSIKEPKPPTLRNFMPPGVGSTILDTNNQYQQELLTGVGHVYQQNGDATTIVMESDHKYKKVLRPDYPEAPERWYPHTEEEKAQRTSSVKPIKCEFKSQRWKSLPEPYDDTFEAQKVVPPGTDIEFHRPVDPHAKKLAKQNPTLMLILHEWRSKWNMSGQFADASYDDIIKDMADIQPHVRLKAIATVGKAAEYKPPSDPGIRLQGEHAEDDPMVEVPERVYVALECLLEDPNGPVQRAAAITLYALDHPCVQ</sequence>
<accession>A0ABD0L271</accession>
<dbReference type="Proteomes" id="UP001519460">
    <property type="component" value="Unassembled WGS sequence"/>
</dbReference>
<evidence type="ECO:0000256" key="1">
    <source>
        <dbReference type="SAM" id="MobiDB-lite"/>
    </source>
</evidence>
<evidence type="ECO:0000313" key="3">
    <source>
        <dbReference type="Proteomes" id="UP001519460"/>
    </source>
</evidence>
<feature type="region of interest" description="Disordered" evidence="1">
    <location>
        <begin position="42"/>
        <end position="61"/>
    </location>
</feature>
<feature type="region of interest" description="Disordered" evidence="1">
    <location>
        <begin position="223"/>
        <end position="245"/>
    </location>
</feature>
<comment type="caution">
    <text evidence="2">The sequence shown here is derived from an EMBL/GenBank/DDBJ whole genome shotgun (WGS) entry which is preliminary data.</text>
</comment>
<evidence type="ECO:0000313" key="2">
    <source>
        <dbReference type="EMBL" id="KAK7493225.1"/>
    </source>
</evidence>
<organism evidence="2 3">
    <name type="scientific">Batillaria attramentaria</name>
    <dbReference type="NCBI Taxonomy" id="370345"/>
    <lineage>
        <taxon>Eukaryota</taxon>
        <taxon>Metazoa</taxon>
        <taxon>Spiralia</taxon>
        <taxon>Lophotrochozoa</taxon>
        <taxon>Mollusca</taxon>
        <taxon>Gastropoda</taxon>
        <taxon>Caenogastropoda</taxon>
        <taxon>Sorbeoconcha</taxon>
        <taxon>Cerithioidea</taxon>
        <taxon>Batillariidae</taxon>
        <taxon>Batillaria</taxon>
    </lineage>
</organism>
<dbReference type="EMBL" id="JACVVK020000095">
    <property type="protein sequence ID" value="KAK7493225.1"/>
    <property type="molecule type" value="Genomic_DNA"/>
</dbReference>
<reference evidence="2 3" key="1">
    <citation type="journal article" date="2023" name="Sci. Data">
        <title>Genome assembly of the Korean intertidal mud-creeper Batillaria attramentaria.</title>
        <authorList>
            <person name="Patra A.K."/>
            <person name="Ho P.T."/>
            <person name="Jun S."/>
            <person name="Lee S.J."/>
            <person name="Kim Y."/>
            <person name="Won Y.J."/>
        </authorList>
    </citation>
    <scope>NUCLEOTIDE SEQUENCE [LARGE SCALE GENOMIC DNA]</scope>
    <source>
        <strain evidence="2">Wonlab-2016</strain>
    </source>
</reference>
<feature type="non-terminal residue" evidence="2">
    <location>
        <position position="637"/>
    </location>
</feature>
<feature type="region of interest" description="Disordered" evidence="1">
    <location>
        <begin position="334"/>
        <end position="372"/>
    </location>
</feature>
<protein>
    <recommendedName>
        <fullName evidence="4">HEAT repeat-containing protein 4</fullName>
    </recommendedName>
</protein>
<feature type="compositionally biased region" description="Basic residues" evidence="1">
    <location>
        <begin position="309"/>
        <end position="319"/>
    </location>
</feature>
<feature type="region of interest" description="Disordered" evidence="1">
    <location>
        <begin position="294"/>
        <end position="319"/>
    </location>
</feature>
<dbReference type="AlphaFoldDB" id="A0ABD0L271"/>